<evidence type="ECO:0000313" key="2">
    <source>
        <dbReference type="EMBL" id="GAA4636923.1"/>
    </source>
</evidence>
<feature type="region of interest" description="Disordered" evidence="1">
    <location>
        <begin position="1"/>
        <end position="21"/>
    </location>
</feature>
<dbReference type="EMBL" id="BAABHK010000018">
    <property type="protein sequence ID" value="GAA4636923.1"/>
    <property type="molecule type" value="Genomic_DNA"/>
</dbReference>
<keyword evidence="3" id="KW-1185">Reference proteome</keyword>
<feature type="region of interest" description="Disordered" evidence="1">
    <location>
        <begin position="49"/>
        <end position="80"/>
    </location>
</feature>
<evidence type="ECO:0000256" key="1">
    <source>
        <dbReference type="SAM" id="MobiDB-lite"/>
    </source>
</evidence>
<feature type="compositionally biased region" description="Low complexity" evidence="1">
    <location>
        <begin position="197"/>
        <end position="217"/>
    </location>
</feature>
<feature type="region of interest" description="Disordered" evidence="1">
    <location>
        <begin position="173"/>
        <end position="217"/>
    </location>
</feature>
<gene>
    <name evidence="2" type="ORF">GCM10023196_088690</name>
</gene>
<comment type="caution">
    <text evidence="2">The sequence shown here is derived from an EMBL/GenBank/DDBJ whole genome shotgun (WGS) entry which is preliminary data.</text>
</comment>
<protein>
    <submittedName>
        <fullName evidence="2">Uncharacterized protein</fullName>
    </submittedName>
</protein>
<reference evidence="3" key="1">
    <citation type="journal article" date="2019" name="Int. J. Syst. Evol. Microbiol.">
        <title>The Global Catalogue of Microorganisms (GCM) 10K type strain sequencing project: providing services to taxonomists for standard genome sequencing and annotation.</title>
        <authorList>
            <consortium name="The Broad Institute Genomics Platform"/>
            <consortium name="The Broad Institute Genome Sequencing Center for Infectious Disease"/>
            <person name="Wu L."/>
            <person name="Ma J."/>
        </authorList>
    </citation>
    <scope>NUCLEOTIDE SEQUENCE [LARGE SCALE GENOMIC DNA]</scope>
    <source>
        <strain evidence="3">JCM 17939</strain>
    </source>
</reference>
<proteinExistence type="predicted"/>
<feature type="compositionally biased region" description="Gly residues" evidence="1">
    <location>
        <begin position="49"/>
        <end position="74"/>
    </location>
</feature>
<dbReference type="RefSeq" id="WP_345439900.1">
    <property type="nucleotide sequence ID" value="NZ_BAABHK010000018.1"/>
</dbReference>
<accession>A0ABP8USB2</accession>
<sequence length="217" mass="21951">MTARTSIQDLSGPRRGLGRRTRGPLAAMAFVATLLAGCNSGAVNGSGGDHGGSGGSGGHGGGNGNGGGSGGDRYGFGLPDGPSSGNPPAFVYNFIRSKQCDKAQKEMEYQGLDKDGSSYGKIMKIGIAVCRHDLDTAQDGLRTLTRPSFDSHNWFLCELYRASASVVYQRPRSAYGTCPAPEPEPSAPSSPGGGESSGPATSTGPSDSPESSSGTGG</sequence>
<dbReference type="Proteomes" id="UP001501442">
    <property type="component" value="Unassembled WGS sequence"/>
</dbReference>
<name>A0ABP8USB2_9ACTN</name>
<organism evidence="2 3">
    <name type="scientific">Actinoallomurus vinaceus</name>
    <dbReference type="NCBI Taxonomy" id="1080074"/>
    <lineage>
        <taxon>Bacteria</taxon>
        <taxon>Bacillati</taxon>
        <taxon>Actinomycetota</taxon>
        <taxon>Actinomycetes</taxon>
        <taxon>Streptosporangiales</taxon>
        <taxon>Thermomonosporaceae</taxon>
        <taxon>Actinoallomurus</taxon>
    </lineage>
</organism>
<evidence type="ECO:0000313" key="3">
    <source>
        <dbReference type="Proteomes" id="UP001501442"/>
    </source>
</evidence>